<sequence>MLIVLTVPVTAGFPAVEAAVRAWTTARDCGWEHGNVHDEDGKPLDWWAGEAG</sequence>
<dbReference type="AlphaFoldDB" id="A0A7W7CQ99"/>
<comment type="caution">
    <text evidence="1">The sequence shown here is derived from an EMBL/GenBank/DDBJ whole genome shotgun (WGS) entry which is preliminary data.</text>
</comment>
<reference evidence="1 2" key="1">
    <citation type="submission" date="2020-08" db="EMBL/GenBank/DDBJ databases">
        <title>Sequencing the genomes of 1000 actinobacteria strains.</title>
        <authorList>
            <person name="Klenk H.-P."/>
        </authorList>
    </citation>
    <scope>NUCLEOTIDE SEQUENCE [LARGE SCALE GENOMIC DNA]</scope>
    <source>
        <strain evidence="1 2">DSM 45518</strain>
    </source>
</reference>
<name>A0A7W7CQ99_9ACTN</name>
<evidence type="ECO:0000313" key="2">
    <source>
        <dbReference type="Proteomes" id="UP000542742"/>
    </source>
</evidence>
<proteinExistence type="predicted"/>
<organism evidence="1 2">
    <name type="scientific">Paractinoplanes abujensis</name>
    <dbReference type="NCBI Taxonomy" id="882441"/>
    <lineage>
        <taxon>Bacteria</taxon>
        <taxon>Bacillati</taxon>
        <taxon>Actinomycetota</taxon>
        <taxon>Actinomycetes</taxon>
        <taxon>Micromonosporales</taxon>
        <taxon>Micromonosporaceae</taxon>
        <taxon>Paractinoplanes</taxon>
    </lineage>
</organism>
<dbReference type="RefSeq" id="WP_184951167.1">
    <property type="nucleotide sequence ID" value="NZ_BOMC01000077.1"/>
</dbReference>
<dbReference type="EMBL" id="JACHMF010000001">
    <property type="protein sequence ID" value="MBB4692449.1"/>
    <property type="molecule type" value="Genomic_DNA"/>
</dbReference>
<keyword evidence="2" id="KW-1185">Reference proteome</keyword>
<gene>
    <name evidence="1" type="ORF">BKA14_002597</name>
</gene>
<accession>A0A7W7CQ99</accession>
<dbReference type="Proteomes" id="UP000542742">
    <property type="component" value="Unassembled WGS sequence"/>
</dbReference>
<evidence type="ECO:0000313" key="1">
    <source>
        <dbReference type="EMBL" id="MBB4692449.1"/>
    </source>
</evidence>
<protein>
    <submittedName>
        <fullName evidence="1">Uncharacterized protein</fullName>
    </submittedName>
</protein>